<dbReference type="InterPro" id="IPR011989">
    <property type="entry name" value="ARM-like"/>
</dbReference>
<dbReference type="VEuPathDB" id="TrichDB:TRFO_16454"/>
<sequence>MSFHSIIPIQIHHFSMIIIAHFHKKSSNFHKIILKKKKKKKKKSLFMFSLVRYVKETATTSNNSTIDKIPKGFKQQALTDFTSVDNSQESNLTHLLKYGTVSQKEWVIQKAADLPQDQLFEPDFISNLLIQYNTTDSKIELALIDFILKLNDDYMNKMTELIIHQVIERFENNYASEYLLVFQKMFNHLTDDQFNLIFNLIDSSLNKMMKEKLAAISLLCVLPPNKFQKKGISEYFEEIIKLSSNSSILLPETITFAFHFSNSLSDDTLLDFFRSVLTDSSISDECALLFLQYSDIILSNRFVNIRFYFIPLISKLATSSSIRVRNCLAEYVGSSPIIVQNCEIPVKNAVLFLARDFQIPVRISIVKNLPNIYKFASQTLKNHVIDVYLFLIEDTKPEVQLEALNSDQIKMLLEYDIQKITVIFKFITKHIKRWRIVAQFLNSFCSISFELLKPYIDECLSISNDAIVLNPNALINPVIQLYSTLVKNHYNIEYILSHLVNFYKKSKSFWLRRNFILISSTILFDVPEEMIYKYLISYVYEIINEEIKTIQYCFMKVAVLKFVEYFNMKSNLGMLQELKEKVLIFEKTDDPYIKELYDPHMGIIMEKIKNITETTKSVLEKGKNSHEKENNMKKLGFKMSSQTKSTVIKGVSKSINHIRTMRKNQIKTMITIPKVAGTNKVIGKTPKK</sequence>
<proteinExistence type="predicted"/>
<reference evidence="1" key="1">
    <citation type="submission" date="2016-10" db="EMBL/GenBank/DDBJ databases">
        <authorList>
            <person name="Benchimol M."/>
            <person name="Almeida L.G."/>
            <person name="Vasconcelos A.T."/>
            <person name="Perreira-Neves A."/>
            <person name="Rosa I.A."/>
            <person name="Tasca T."/>
            <person name="Bogo M.R."/>
            <person name="de Souza W."/>
        </authorList>
    </citation>
    <scope>NUCLEOTIDE SEQUENCE [LARGE SCALE GENOMIC DNA]</scope>
    <source>
        <strain evidence="1">K</strain>
    </source>
</reference>
<dbReference type="AlphaFoldDB" id="A0A1J4KPZ6"/>
<organism evidence="1 2">
    <name type="scientific">Tritrichomonas foetus</name>
    <dbReference type="NCBI Taxonomy" id="1144522"/>
    <lineage>
        <taxon>Eukaryota</taxon>
        <taxon>Metamonada</taxon>
        <taxon>Parabasalia</taxon>
        <taxon>Tritrichomonadida</taxon>
        <taxon>Tritrichomonadidae</taxon>
        <taxon>Tritrichomonas</taxon>
    </lineage>
</organism>
<evidence type="ECO:0000313" key="1">
    <source>
        <dbReference type="EMBL" id="OHT13367.1"/>
    </source>
</evidence>
<dbReference type="RefSeq" id="XP_068366503.1">
    <property type="nucleotide sequence ID" value="XM_068498981.1"/>
</dbReference>
<gene>
    <name evidence="1" type="ORF">TRFO_16454</name>
</gene>
<dbReference type="EMBL" id="MLAK01000533">
    <property type="protein sequence ID" value="OHT13367.1"/>
    <property type="molecule type" value="Genomic_DNA"/>
</dbReference>
<accession>A0A1J4KPZ6</accession>
<evidence type="ECO:0000313" key="2">
    <source>
        <dbReference type="Proteomes" id="UP000179807"/>
    </source>
</evidence>
<name>A0A1J4KPZ6_9EUKA</name>
<dbReference type="Gene3D" id="1.25.10.10">
    <property type="entry name" value="Leucine-rich Repeat Variant"/>
    <property type="match status" value="1"/>
</dbReference>
<keyword evidence="2" id="KW-1185">Reference proteome</keyword>
<dbReference type="SUPFAM" id="SSF48371">
    <property type="entry name" value="ARM repeat"/>
    <property type="match status" value="1"/>
</dbReference>
<protein>
    <submittedName>
        <fullName evidence="1">Uncharacterized protein</fullName>
    </submittedName>
</protein>
<dbReference type="Proteomes" id="UP000179807">
    <property type="component" value="Unassembled WGS sequence"/>
</dbReference>
<dbReference type="InterPro" id="IPR016024">
    <property type="entry name" value="ARM-type_fold"/>
</dbReference>
<comment type="caution">
    <text evidence="1">The sequence shown here is derived from an EMBL/GenBank/DDBJ whole genome shotgun (WGS) entry which is preliminary data.</text>
</comment>
<dbReference type="GeneID" id="94833685"/>